<protein>
    <recommendedName>
        <fullName evidence="6">PHD-type domain-containing protein</fullName>
    </recommendedName>
</protein>
<organism evidence="7 8">
    <name type="scientific">Anopheles dirus</name>
    <dbReference type="NCBI Taxonomy" id="7168"/>
    <lineage>
        <taxon>Eukaryota</taxon>
        <taxon>Metazoa</taxon>
        <taxon>Ecdysozoa</taxon>
        <taxon>Arthropoda</taxon>
        <taxon>Hexapoda</taxon>
        <taxon>Insecta</taxon>
        <taxon>Pterygota</taxon>
        <taxon>Neoptera</taxon>
        <taxon>Endopterygota</taxon>
        <taxon>Diptera</taxon>
        <taxon>Nematocera</taxon>
        <taxon>Culicoidea</taxon>
        <taxon>Culicidae</taxon>
        <taxon>Anophelinae</taxon>
        <taxon>Anopheles</taxon>
    </lineage>
</organism>
<dbReference type="PANTHER" id="PTHR47331:SF5">
    <property type="entry name" value="RIBONUCLEASE H"/>
    <property type="match status" value="1"/>
</dbReference>
<dbReference type="SMART" id="SM00249">
    <property type="entry name" value="PHD"/>
    <property type="match status" value="2"/>
</dbReference>
<feature type="domain" description="PHD-type" evidence="6">
    <location>
        <begin position="9"/>
        <end position="57"/>
    </location>
</feature>
<dbReference type="PROSITE" id="PS01359">
    <property type="entry name" value="ZF_PHD_1"/>
    <property type="match status" value="2"/>
</dbReference>
<keyword evidence="2 4" id="KW-0863">Zinc-finger</keyword>
<evidence type="ECO:0000259" key="6">
    <source>
        <dbReference type="PROSITE" id="PS50016"/>
    </source>
</evidence>
<feature type="compositionally biased region" description="Polar residues" evidence="5">
    <location>
        <begin position="409"/>
        <end position="426"/>
    </location>
</feature>
<evidence type="ECO:0000256" key="2">
    <source>
        <dbReference type="ARBA" id="ARBA00022771"/>
    </source>
</evidence>
<dbReference type="InterPro" id="IPR011011">
    <property type="entry name" value="Znf_FYVE_PHD"/>
</dbReference>
<name>A0A182NDR5_9DIPT</name>
<dbReference type="VEuPathDB" id="VectorBase:ADIR005779"/>
<dbReference type="AlphaFoldDB" id="A0A182NDR5"/>
<reference evidence="7" key="2">
    <citation type="submission" date="2020-05" db="UniProtKB">
        <authorList>
            <consortium name="EnsemblMetazoa"/>
        </authorList>
    </citation>
    <scope>IDENTIFICATION</scope>
    <source>
        <strain evidence="7">WRAIR2</strain>
    </source>
</reference>
<dbReference type="InterPro" id="IPR001965">
    <property type="entry name" value="Znf_PHD"/>
</dbReference>
<reference evidence="8" key="1">
    <citation type="submission" date="2013-03" db="EMBL/GenBank/DDBJ databases">
        <title>The Genome Sequence of Anopheles dirus WRAIR2.</title>
        <authorList>
            <consortium name="The Broad Institute Genomics Platform"/>
            <person name="Neafsey D.E."/>
            <person name="Walton C."/>
            <person name="Walker B."/>
            <person name="Young S.K."/>
            <person name="Zeng Q."/>
            <person name="Gargeya S."/>
            <person name="Fitzgerald M."/>
            <person name="Haas B."/>
            <person name="Abouelleil A."/>
            <person name="Allen A.W."/>
            <person name="Alvarado L."/>
            <person name="Arachchi H.M."/>
            <person name="Berlin A.M."/>
            <person name="Chapman S.B."/>
            <person name="Gainer-Dewar J."/>
            <person name="Goldberg J."/>
            <person name="Griggs A."/>
            <person name="Gujja S."/>
            <person name="Hansen M."/>
            <person name="Howarth C."/>
            <person name="Imamovic A."/>
            <person name="Ireland A."/>
            <person name="Larimer J."/>
            <person name="McCowan C."/>
            <person name="Murphy C."/>
            <person name="Pearson M."/>
            <person name="Poon T.W."/>
            <person name="Priest M."/>
            <person name="Roberts A."/>
            <person name="Saif S."/>
            <person name="Shea T."/>
            <person name="Sisk P."/>
            <person name="Sykes S."/>
            <person name="Wortman J."/>
            <person name="Nusbaum C."/>
            <person name="Birren B."/>
        </authorList>
    </citation>
    <scope>NUCLEOTIDE SEQUENCE [LARGE SCALE GENOMIC DNA]</scope>
    <source>
        <strain evidence="8">WRAIR2</strain>
    </source>
</reference>
<keyword evidence="3" id="KW-0862">Zinc</keyword>
<dbReference type="Proteomes" id="UP000075884">
    <property type="component" value="Unassembled WGS sequence"/>
</dbReference>
<dbReference type="PROSITE" id="PS50016">
    <property type="entry name" value="ZF_PHD_2"/>
    <property type="match status" value="2"/>
</dbReference>
<dbReference type="InterPro" id="IPR019787">
    <property type="entry name" value="Znf_PHD-finger"/>
</dbReference>
<evidence type="ECO:0000313" key="8">
    <source>
        <dbReference type="Proteomes" id="UP000075884"/>
    </source>
</evidence>
<dbReference type="SUPFAM" id="SSF57903">
    <property type="entry name" value="FYVE/PHD zinc finger"/>
    <property type="match status" value="2"/>
</dbReference>
<proteinExistence type="predicted"/>
<dbReference type="InterPro" id="IPR013083">
    <property type="entry name" value="Znf_RING/FYVE/PHD"/>
</dbReference>
<evidence type="ECO:0000256" key="5">
    <source>
        <dbReference type="SAM" id="MobiDB-lite"/>
    </source>
</evidence>
<evidence type="ECO:0000256" key="4">
    <source>
        <dbReference type="PROSITE-ProRule" id="PRU00146"/>
    </source>
</evidence>
<dbReference type="STRING" id="7168.A0A182NDR5"/>
<dbReference type="Gene3D" id="3.30.40.10">
    <property type="entry name" value="Zinc/RING finger domain, C3HC4 (zinc finger)"/>
    <property type="match status" value="2"/>
</dbReference>
<feature type="domain" description="PHD-type" evidence="6">
    <location>
        <begin position="103"/>
        <end position="151"/>
    </location>
</feature>
<dbReference type="InterPro" id="IPR005312">
    <property type="entry name" value="DUF1759"/>
</dbReference>
<dbReference type="Pfam" id="PF03564">
    <property type="entry name" value="DUF1759"/>
    <property type="match status" value="1"/>
</dbReference>
<dbReference type="GO" id="GO:0008270">
    <property type="term" value="F:zinc ion binding"/>
    <property type="evidence" value="ECO:0007669"/>
    <property type="project" value="UniProtKB-KW"/>
</dbReference>
<evidence type="ECO:0000256" key="1">
    <source>
        <dbReference type="ARBA" id="ARBA00022723"/>
    </source>
</evidence>
<dbReference type="EnsemblMetazoa" id="ADIR005779-RA">
    <property type="protein sequence ID" value="ADIR005779-PA"/>
    <property type="gene ID" value="ADIR005779"/>
</dbReference>
<keyword evidence="1" id="KW-0479">Metal-binding</keyword>
<dbReference type="Pfam" id="PF00628">
    <property type="entry name" value="PHD"/>
    <property type="match status" value="1"/>
</dbReference>
<sequence length="950" mass="107578">MESTRKENEQPCMLCDNITTEKMVKCDACDDFFHLGCVKVDETVYEREFLCRVCQPKPMERRASSSAGANQPEHNSTKEISRVFNEMKARMDKLGWNSGNSTEEKCFKCQAASKGVMVKCAQCERKLHVTCIGEGVTTIGTGWKCSECMMPSSSNQSCTLEAIMHRLMAIERKMEAKHHETEARRTSGFLYPSSVANENTHFTNEGELTRSQASARHVVSGKLPTFFGDPDEWDMFYAAYEESTRLCGYSDGENMQRLREALKGQALKAVKRRLYYGENLPEVIETLKTMYGRPELVISTLLDKIRRTPVPKMERLETLVDYGLEVEEICATVRSSGVERTYDGPILEELVERLPAVLRLNWGMHCDTLSSVTLAQFAQWMTKVKKGALRVSPRSTLREEKRIVKHVNTHATNQSNAQPRRTSTATDHNKPDASYVVLKSCACSDNCRRLVECDEFLRMNAENRWKYVTENHLCHGCLRRHQRQCRLQHPCGKTGCNKQHHTLLHYLTTERSGKYEISTSHSAEPHRDVLLRYVPVTIRAQGRQVNVIALLDEGSSVSLMEHALTKELGISGKSKPLCLSWTGGQLRDEAESIEVSVNISGIRGQDRQYEVPAIRTVRKLGLPTQSVDMNRLAAKYQHLSSLPIPSFDSTAPRILLGMDNYHLTRPLKTVEGTIDEPVATKTRLGWVISGRCDSDGRSSMRGETISSHRVQLCECQDMEVRIDNAFKGSFVLDEPRGAFGEAIMSKEEERASELLRTSTQLVDGRYTTGLLWRYDGTILPNNRKLAIRRMECLERKLNRDAQLRCVMNNKVKEYLEKGYIRLLTTEEKRLNHPRACVTDAVQLAKDVKFIHSEGGFPLHNWMSNSAEVLQAVEGTAQPEKDLTLEPRSTPNKVLGMWWDSRSDTFCFKTPTSLHSFLEGNAVPTKRQLLSLLMSIYDPLGLIAGFCSSLK</sequence>
<feature type="region of interest" description="Disordered" evidence="5">
    <location>
        <begin position="407"/>
        <end position="429"/>
    </location>
</feature>
<evidence type="ECO:0000256" key="3">
    <source>
        <dbReference type="ARBA" id="ARBA00022833"/>
    </source>
</evidence>
<evidence type="ECO:0000313" key="7">
    <source>
        <dbReference type="EnsemblMetazoa" id="ADIR005779-PA"/>
    </source>
</evidence>
<dbReference type="PANTHER" id="PTHR47331">
    <property type="entry name" value="PHD-TYPE DOMAIN-CONTAINING PROTEIN"/>
    <property type="match status" value="1"/>
</dbReference>
<keyword evidence="8" id="KW-1185">Reference proteome</keyword>
<accession>A0A182NDR5</accession>
<dbReference type="InterPro" id="IPR019786">
    <property type="entry name" value="Zinc_finger_PHD-type_CS"/>
</dbReference>